<evidence type="ECO:0000259" key="8">
    <source>
        <dbReference type="Pfam" id="PF12804"/>
    </source>
</evidence>
<dbReference type="EMBL" id="JAIXNE010000003">
    <property type="protein sequence ID" value="MCA6076521.1"/>
    <property type="molecule type" value="Genomic_DNA"/>
</dbReference>
<protein>
    <submittedName>
        <fullName evidence="11">Molybdenum cofactor guanylyltransferase</fullName>
    </submittedName>
</protein>
<name>A0A9X1HSS7_9BACT</name>
<organism evidence="11 12">
    <name type="scientific">Fulvivirga sedimenti</name>
    <dbReference type="NCBI Taxonomy" id="2879465"/>
    <lineage>
        <taxon>Bacteria</taxon>
        <taxon>Pseudomonadati</taxon>
        <taxon>Bacteroidota</taxon>
        <taxon>Cytophagia</taxon>
        <taxon>Cytophagales</taxon>
        <taxon>Fulvivirgaceae</taxon>
        <taxon>Fulvivirga</taxon>
    </lineage>
</organism>
<evidence type="ECO:0000256" key="4">
    <source>
        <dbReference type="ARBA" id="ARBA00022741"/>
    </source>
</evidence>
<dbReference type="InterPro" id="IPR025877">
    <property type="entry name" value="MobA-like_NTP_Trfase"/>
</dbReference>
<evidence type="ECO:0000256" key="6">
    <source>
        <dbReference type="ARBA" id="ARBA00023134"/>
    </source>
</evidence>
<evidence type="ECO:0000313" key="10">
    <source>
        <dbReference type="EMBL" id="MCA6076521.1"/>
    </source>
</evidence>
<dbReference type="GO" id="GO:0046872">
    <property type="term" value="F:metal ion binding"/>
    <property type="evidence" value="ECO:0007669"/>
    <property type="project" value="UniProtKB-KW"/>
</dbReference>
<dbReference type="Gene3D" id="3.90.550.10">
    <property type="entry name" value="Spore Coat Polysaccharide Biosynthesis Protein SpsA, Chain A"/>
    <property type="match status" value="1"/>
</dbReference>
<dbReference type="AlphaFoldDB" id="A0A9X1HSS7"/>
<dbReference type="InterPro" id="IPR013482">
    <property type="entry name" value="Molybde_CF_guanTrfase"/>
</dbReference>
<keyword evidence="7" id="KW-0501">Molybdenum cofactor biosynthesis</keyword>
<keyword evidence="12" id="KW-1185">Reference proteome</keyword>
<evidence type="ECO:0000313" key="9">
    <source>
        <dbReference type="EMBL" id="MCA6075344.1"/>
    </source>
</evidence>
<proteinExistence type="predicted"/>
<sequence length="195" mass="22141">MIEAPIYGLILAGGPSTRMGENKAELIYHDRPQWAYSAQLIAPYCREVYFSVRNDDQIADMPAELMLRDKPNITGPVAGILAAMESNERAAWMVLGIDMPGVDRALINRIFRQRDANKGVTCLMRDGKAEPLLSIWEPTVRDRLQKYASSGKSSLRQFLQQEDIHIIVIDDAMSYKLDSIDTPEERQNFLRKGRK</sequence>
<evidence type="ECO:0000256" key="7">
    <source>
        <dbReference type="ARBA" id="ARBA00023150"/>
    </source>
</evidence>
<dbReference type="InterPro" id="IPR029044">
    <property type="entry name" value="Nucleotide-diphossugar_trans"/>
</dbReference>
<dbReference type="GO" id="GO:0006777">
    <property type="term" value="P:Mo-molybdopterin cofactor biosynthetic process"/>
    <property type="evidence" value="ECO:0007669"/>
    <property type="project" value="UniProtKB-KW"/>
</dbReference>
<reference evidence="11" key="1">
    <citation type="submission" date="2021-09" db="EMBL/GenBank/DDBJ databases">
        <title>Fulvivirga sp. isolated from coastal sediment.</title>
        <authorList>
            <person name="Yu H."/>
        </authorList>
    </citation>
    <scope>NUCLEOTIDE SEQUENCE</scope>
    <source>
        <strain evidence="11">1062</strain>
    </source>
</reference>
<keyword evidence="5" id="KW-0460">Magnesium</keyword>
<evidence type="ECO:0000313" key="11">
    <source>
        <dbReference type="EMBL" id="MCA6077649.1"/>
    </source>
</evidence>
<accession>A0A9X1HSS7</accession>
<keyword evidence="11" id="KW-0548">Nucleotidyltransferase</keyword>
<evidence type="ECO:0000313" key="12">
    <source>
        <dbReference type="Proteomes" id="UP001139409"/>
    </source>
</evidence>
<dbReference type="GO" id="GO:0005525">
    <property type="term" value="F:GTP binding"/>
    <property type="evidence" value="ECO:0007669"/>
    <property type="project" value="UniProtKB-KW"/>
</dbReference>
<dbReference type="SUPFAM" id="SSF53448">
    <property type="entry name" value="Nucleotide-diphospho-sugar transferases"/>
    <property type="match status" value="1"/>
</dbReference>
<gene>
    <name evidence="9" type="ORF">LDX50_10715</name>
    <name evidence="10" type="ORF">LDX50_16685</name>
    <name evidence="11" type="ORF">LDX50_22405</name>
</gene>
<comment type="caution">
    <text evidence="11">The sequence shown here is derived from an EMBL/GenBank/DDBJ whole genome shotgun (WGS) entry which is preliminary data.</text>
</comment>
<dbReference type="Pfam" id="PF12804">
    <property type="entry name" value="NTP_transf_3"/>
    <property type="match status" value="1"/>
</dbReference>
<dbReference type="GO" id="GO:0016779">
    <property type="term" value="F:nucleotidyltransferase activity"/>
    <property type="evidence" value="ECO:0007669"/>
    <property type="project" value="UniProtKB-KW"/>
</dbReference>
<dbReference type="RefSeq" id="WP_225698447.1">
    <property type="nucleotide sequence ID" value="NZ_JAIXNE010000002.1"/>
</dbReference>
<dbReference type="Proteomes" id="UP001139409">
    <property type="component" value="Unassembled WGS sequence"/>
</dbReference>
<dbReference type="EMBL" id="JAIXNE010000004">
    <property type="protein sequence ID" value="MCA6077649.1"/>
    <property type="molecule type" value="Genomic_DNA"/>
</dbReference>
<dbReference type="EMBL" id="JAIXNE010000002">
    <property type="protein sequence ID" value="MCA6075344.1"/>
    <property type="molecule type" value="Genomic_DNA"/>
</dbReference>
<feature type="domain" description="MobA-like NTP transferase" evidence="8">
    <location>
        <begin position="8"/>
        <end position="162"/>
    </location>
</feature>
<evidence type="ECO:0000256" key="1">
    <source>
        <dbReference type="ARBA" id="ARBA00022490"/>
    </source>
</evidence>
<evidence type="ECO:0000256" key="3">
    <source>
        <dbReference type="ARBA" id="ARBA00022723"/>
    </source>
</evidence>
<keyword evidence="4" id="KW-0547">Nucleotide-binding</keyword>
<dbReference type="CDD" id="cd02503">
    <property type="entry name" value="MobA"/>
    <property type="match status" value="1"/>
</dbReference>
<keyword evidence="1" id="KW-0963">Cytoplasm</keyword>
<keyword evidence="2" id="KW-0808">Transferase</keyword>
<dbReference type="PANTHER" id="PTHR19136:SF81">
    <property type="entry name" value="MOLYBDENUM COFACTOR GUANYLYLTRANSFERASE"/>
    <property type="match status" value="1"/>
</dbReference>
<keyword evidence="6" id="KW-0342">GTP-binding</keyword>
<evidence type="ECO:0000256" key="2">
    <source>
        <dbReference type="ARBA" id="ARBA00022679"/>
    </source>
</evidence>
<evidence type="ECO:0000256" key="5">
    <source>
        <dbReference type="ARBA" id="ARBA00022842"/>
    </source>
</evidence>
<keyword evidence="3" id="KW-0479">Metal-binding</keyword>
<dbReference type="PANTHER" id="PTHR19136">
    <property type="entry name" value="MOLYBDENUM COFACTOR GUANYLYLTRANSFERASE"/>
    <property type="match status" value="1"/>
</dbReference>